<evidence type="ECO:0000256" key="1">
    <source>
        <dbReference type="ARBA" id="ARBA00022553"/>
    </source>
</evidence>
<keyword evidence="4" id="KW-1185">Reference proteome</keyword>
<dbReference type="PANTHER" id="PTHR33745:SF3">
    <property type="entry name" value="RSBT CO-ANTAGONIST PROTEIN RSBRC"/>
    <property type="match status" value="1"/>
</dbReference>
<keyword evidence="1" id="KW-0597">Phosphoprotein</keyword>
<reference evidence="3 4" key="1">
    <citation type="submission" date="2021-02" db="EMBL/GenBank/DDBJ databases">
        <title>Bacillus sp. RD4P76, an endophyte from a halophyte.</title>
        <authorList>
            <person name="Sun J.-Q."/>
        </authorList>
    </citation>
    <scope>NUCLEOTIDE SEQUENCE [LARGE SCALE GENOMIC DNA]</scope>
    <source>
        <strain evidence="3 4">RD4P76</strain>
    </source>
</reference>
<gene>
    <name evidence="3" type="ORF">JR050_08055</name>
</gene>
<comment type="caution">
    <text evidence="3">The sequence shown here is derived from an EMBL/GenBank/DDBJ whole genome shotgun (WGS) entry which is preliminary data.</text>
</comment>
<sequence length="122" mass="13573">MIDELSVPIIPLTERTAILPIVGTMDTFRAKRLQEKALLEIERQKFKRMIIDLSGVAYMDTAVVSHLFKIVDGFMLLGCEAIVTGIRSEVANTMIELGVSIADRVITKADLQQALEELKIIS</sequence>
<dbReference type="Proteomes" id="UP001518925">
    <property type="component" value="Unassembled WGS sequence"/>
</dbReference>
<dbReference type="RefSeq" id="WP_204203008.1">
    <property type="nucleotide sequence ID" value="NZ_JAFELM010000024.1"/>
</dbReference>
<dbReference type="InterPro" id="IPR036513">
    <property type="entry name" value="STAS_dom_sf"/>
</dbReference>
<evidence type="ECO:0000259" key="2">
    <source>
        <dbReference type="PROSITE" id="PS50801"/>
    </source>
</evidence>
<dbReference type="CDD" id="cd07041">
    <property type="entry name" value="STAS_RsbR_RsbS_like"/>
    <property type="match status" value="1"/>
</dbReference>
<dbReference type="EMBL" id="JAFELM010000024">
    <property type="protein sequence ID" value="MBM6617632.1"/>
    <property type="molecule type" value="Genomic_DNA"/>
</dbReference>
<name>A0ABS2DGM4_9BACI</name>
<dbReference type="Pfam" id="PF01740">
    <property type="entry name" value="STAS"/>
    <property type="match status" value="1"/>
</dbReference>
<protein>
    <submittedName>
        <fullName evidence="3">STAS domain-containing protein</fullName>
    </submittedName>
</protein>
<evidence type="ECO:0000313" key="4">
    <source>
        <dbReference type="Proteomes" id="UP001518925"/>
    </source>
</evidence>
<dbReference type="InterPro" id="IPR051932">
    <property type="entry name" value="Bact_StressResp_Reg"/>
</dbReference>
<evidence type="ECO:0000313" key="3">
    <source>
        <dbReference type="EMBL" id="MBM6617632.1"/>
    </source>
</evidence>
<dbReference type="SUPFAM" id="SSF52091">
    <property type="entry name" value="SpoIIaa-like"/>
    <property type="match status" value="1"/>
</dbReference>
<dbReference type="PANTHER" id="PTHR33745">
    <property type="entry name" value="RSBT ANTAGONIST PROTEIN RSBS-RELATED"/>
    <property type="match status" value="1"/>
</dbReference>
<proteinExistence type="predicted"/>
<organism evidence="3 4">
    <name type="scientific">Bacillus suaedaesalsae</name>
    <dbReference type="NCBI Taxonomy" id="2810349"/>
    <lineage>
        <taxon>Bacteria</taxon>
        <taxon>Bacillati</taxon>
        <taxon>Bacillota</taxon>
        <taxon>Bacilli</taxon>
        <taxon>Bacillales</taxon>
        <taxon>Bacillaceae</taxon>
        <taxon>Bacillus</taxon>
    </lineage>
</organism>
<feature type="domain" description="STAS" evidence="2">
    <location>
        <begin position="6"/>
        <end position="118"/>
    </location>
</feature>
<accession>A0ABS2DGM4</accession>
<dbReference type="Gene3D" id="3.30.750.24">
    <property type="entry name" value="STAS domain"/>
    <property type="match status" value="1"/>
</dbReference>
<dbReference type="PROSITE" id="PS50801">
    <property type="entry name" value="STAS"/>
    <property type="match status" value="1"/>
</dbReference>
<dbReference type="InterPro" id="IPR002645">
    <property type="entry name" value="STAS_dom"/>
</dbReference>